<dbReference type="Pfam" id="PF00126">
    <property type="entry name" value="HTH_1"/>
    <property type="match status" value="1"/>
</dbReference>
<dbReference type="InterPro" id="IPR036390">
    <property type="entry name" value="WH_DNA-bd_sf"/>
</dbReference>
<dbReference type="EMBL" id="CP122961">
    <property type="protein sequence ID" value="WGI26188.1"/>
    <property type="molecule type" value="Genomic_DNA"/>
</dbReference>
<evidence type="ECO:0000259" key="6">
    <source>
        <dbReference type="PROSITE" id="PS50931"/>
    </source>
</evidence>
<keyword evidence="4" id="KW-0804">Transcription</keyword>
<comment type="similarity">
    <text evidence="1">Belongs to the LysR transcriptional regulatory family.</text>
</comment>
<dbReference type="SUPFAM" id="SSF53850">
    <property type="entry name" value="Periplasmic binding protein-like II"/>
    <property type="match status" value="1"/>
</dbReference>
<feature type="region of interest" description="Disordered" evidence="5">
    <location>
        <begin position="320"/>
        <end position="340"/>
    </location>
</feature>
<dbReference type="InterPro" id="IPR036388">
    <property type="entry name" value="WH-like_DNA-bd_sf"/>
</dbReference>
<accession>A0ABY8LP64</accession>
<keyword evidence="3" id="KW-0238">DNA-binding</keyword>
<evidence type="ECO:0000256" key="3">
    <source>
        <dbReference type="ARBA" id="ARBA00023125"/>
    </source>
</evidence>
<sequence>MVQQRIDQGITEHRLAYLYEVALQGGIRAAAESIGVNPSAISRQIALLERHLQIPLLEKQGRNVAVTQAGKLLIEHHREMLYRRHQLAETLQDMRHLRRGSVSLRVGQGMISEFVEGPLQQFSADYPDVFVDIHSGNMSETINMMLRGKVDMAISFGPIGDPPVMVRSFNRGPICAIVPPHHDLASLETITLETLAPQRLIFMAEQFGIQQYINEMFSSHHLAPLPAYQCNHFSTAIALVIAGLGIAFMTQQSARPLVERGDIAAIPVEHPLSHTATCHLIRSQGKRFSPAAEHLWKVLASSMQSQSAGGCHSPTTITHSSLPCLGDDPASEIPPPTATR</sequence>
<dbReference type="Gene3D" id="1.10.10.10">
    <property type="entry name" value="Winged helix-like DNA-binding domain superfamily/Winged helix DNA-binding domain"/>
    <property type="match status" value="1"/>
</dbReference>
<dbReference type="PANTHER" id="PTHR30419:SF8">
    <property type="entry name" value="NITROGEN ASSIMILATION TRANSCRIPTIONAL ACTIVATOR-RELATED"/>
    <property type="match status" value="1"/>
</dbReference>
<evidence type="ECO:0000256" key="4">
    <source>
        <dbReference type="ARBA" id="ARBA00023163"/>
    </source>
</evidence>
<dbReference type="InterPro" id="IPR005119">
    <property type="entry name" value="LysR_subst-bd"/>
</dbReference>
<dbReference type="PROSITE" id="PS50931">
    <property type="entry name" value="HTH_LYSR"/>
    <property type="match status" value="1"/>
</dbReference>
<proteinExistence type="inferred from homology"/>
<evidence type="ECO:0000313" key="8">
    <source>
        <dbReference type="Proteomes" id="UP001179830"/>
    </source>
</evidence>
<dbReference type="Proteomes" id="UP001179830">
    <property type="component" value="Chromosome"/>
</dbReference>
<keyword evidence="2" id="KW-0805">Transcription regulation</keyword>
<evidence type="ECO:0000256" key="1">
    <source>
        <dbReference type="ARBA" id="ARBA00009437"/>
    </source>
</evidence>
<name>A0ABY8LP64_9GAMM</name>
<dbReference type="InterPro" id="IPR000847">
    <property type="entry name" value="LysR_HTH_N"/>
</dbReference>
<dbReference type="Pfam" id="PF03466">
    <property type="entry name" value="LysR_substrate"/>
    <property type="match status" value="1"/>
</dbReference>
<evidence type="ECO:0000313" key="7">
    <source>
        <dbReference type="EMBL" id="WGI26188.1"/>
    </source>
</evidence>
<evidence type="ECO:0000256" key="5">
    <source>
        <dbReference type="SAM" id="MobiDB-lite"/>
    </source>
</evidence>
<gene>
    <name evidence="7" type="ORF">QEN58_03785</name>
</gene>
<dbReference type="SUPFAM" id="SSF46785">
    <property type="entry name" value="Winged helix' DNA-binding domain"/>
    <property type="match status" value="1"/>
</dbReference>
<dbReference type="RefSeq" id="WP_280105827.1">
    <property type="nucleotide sequence ID" value="NZ_CP122961.1"/>
</dbReference>
<dbReference type="InterPro" id="IPR050950">
    <property type="entry name" value="HTH-type_LysR_regulators"/>
</dbReference>
<dbReference type="Gene3D" id="3.40.190.290">
    <property type="match status" value="1"/>
</dbReference>
<organism evidence="7 8">
    <name type="scientific">Halomonas alkaliantarctica</name>
    <dbReference type="NCBI Taxonomy" id="232346"/>
    <lineage>
        <taxon>Bacteria</taxon>
        <taxon>Pseudomonadati</taxon>
        <taxon>Pseudomonadota</taxon>
        <taxon>Gammaproteobacteria</taxon>
        <taxon>Oceanospirillales</taxon>
        <taxon>Halomonadaceae</taxon>
        <taxon>Halomonas</taxon>
    </lineage>
</organism>
<keyword evidence="8" id="KW-1185">Reference proteome</keyword>
<reference evidence="7" key="1">
    <citation type="submission" date="2023-04" db="EMBL/GenBank/DDBJ databases">
        <title>Complete genome sequence of Halomonas alkaliantarctica MSP3 isolated from marine sediment, Jeju Island.</title>
        <authorList>
            <person name="Park S.-J."/>
        </authorList>
    </citation>
    <scope>NUCLEOTIDE SEQUENCE</scope>
    <source>
        <strain evidence="7">MSP3</strain>
    </source>
</reference>
<feature type="domain" description="HTH lysR-type" evidence="6">
    <location>
        <begin position="10"/>
        <end position="67"/>
    </location>
</feature>
<dbReference type="PANTHER" id="PTHR30419">
    <property type="entry name" value="HTH-TYPE TRANSCRIPTIONAL REGULATOR YBHD"/>
    <property type="match status" value="1"/>
</dbReference>
<protein>
    <submittedName>
        <fullName evidence="7">LysR family transcriptional regulator</fullName>
    </submittedName>
</protein>
<evidence type="ECO:0000256" key="2">
    <source>
        <dbReference type="ARBA" id="ARBA00023015"/>
    </source>
</evidence>